<proteinExistence type="predicted"/>
<gene>
    <name evidence="2" type="ORF">PUW23_07380</name>
</gene>
<organism evidence="2 3">
    <name type="scientific">Paenibacillus urinalis</name>
    <dbReference type="NCBI Taxonomy" id="521520"/>
    <lineage>
        <taxon>Bacteria</taxon>
        <taxon>Bacillati</taxon>
        <taxon>Bacillota</taxon>
        <taxon>Bacilli</taxon>
        <taxon>Bacillales</taxon>
        <taxon>Paenibacillaceae</taxon>
        <taxon>Paenibacillus</taxon>
    </lineage>
</organism>
<protein>
    <submittedName>
        <fullName evidence="2">Uncharacterized protein</fullName>
    </submittedName>
</protein>
<dbReference type="AlphaFoldDB" id="A0AAX3N5R9"/>
<sequence length="61" mass="7409">MSIIIWIIGVIITFFIIKLAIDDSKNTRYNKLILRELREMNEYLRKRDEELRAPRQDSIDQ</sequence>
<keyword evidence="1" id="KW-0472">Membrane</keyword>
<evidence type="ECO:0000313" key="2">
    <source>
        <dbReference type="EMBL" id="WDH84029.1"/>
    </source>
</evidence>
<reference evidence="2" key="1">
    <citation type="submission" date="2023-02" db="EMBL/GenBank/DDBJ databases">
        <title>Pathogen: clinical or host-associated sample.</title>
        <authorList>
            <person name="Hergert J."/>
            <person name="Casey R."/>
            <person name="Wagner J."/>
            <person name="Young E.L."/>
            <person name="Oakeson K.F."/>
        </authorList>
    </citation>
    <scope>NUCLEOTIDE SEQUENCE</scope>
    <source>
        <strain evidence="2">2022CK-00830</strain>
    </source>
</reference>
<dbReference type="Proteomes" id="UP001220962">
    <property type="component" value="Chromosome"/>
</dbReference>
<feature type="transmembrane region" description="Helical" evidence="1">
    <location>
        <begin position="6"/>
        <end position="21"/>
    </location>
</feature>
<name>A0AAX3N5R9_9BACL</name>
<keyword evidence="1" id="KW-0812">Transmembrane</keyword>
<evidence type="ECO:0000313" key="3">
    <source>
        <dbReference type="Proteomes" id="UP001220962"/>
    </source>
</evidence>
<dbReference type="EMBL" id="CP118101">
    <property type="protein sequence ID" value="WDH84029.1"/>
    <property type="molecule type" value="Genomic_DNA"/>
</dbReference>
<dbReference type="RefSeq" id="WP_205053608.1">
    <property type="nucleotide sequence ID" value="NZ_CP118101.1"/>
</dbReference>
<accession>A0AAX3N5R9</accession>
<keyword evidence="1" id="KW-1133">Transmembrane helix</keyword>
<evidence type="ECO:0000256" key="1">
    <source>
        <dbReference type="SAM" id="Phobius"/>
    </source>
</evidence>